<gene>
    <name evidence="1" type="ORF">Gogos_004978</name>
</gene>
<protein>
    <submittedName>
        <fullName evidence="1">Uncharacterized protein</fullName>
    </submittedName>
</protein>
<name>A0A7J9CI43_GOSGO</name>
<evidence type="ECO:0000313" key="2">
    <source>
        <dbReference type="Proteomes" id="UP000593579"/>
    </source>
</evidence>
<accession>A0A7J9CI43</accession>
<proteinExistence type="predicted"/>
<dbReference type="OrthoDB" id="985400at2759"/>
<evidence type="ECO:0000313" key="1">
    <source>
        <dbReference type="EMBL" id="MBA0748127.1"/>
    </source>
</evidence>
<dbReference type="EMBL" id="JABEZY010000010">
    <property type="protein sequence ID" value="MBA0748127.1"/>
    <property type="molecule type" value="Genomic_DNA"/>
</dbReference>
<sequence length="16" mass="1865">MTFMRMQSSHGRLDPA</sequence>
<dbReference type="AlphaFoldDB" id="A0A7J9CI43"/>
<organism evidence="1 2">
    <name type="scientific">Gossypium gossypioides</name>
    <name type="common">Mexican cotton</name>
    <name type="synonym">Selera gossypioides</name>
    <dbReference type="NCBI Taxonomy" id="34282"/>
    <lineage>
        <taxon>Eukaryota</taxon>
        <taxon>Viridiplantae</taxon>
        <taxon>Streptophyta</taxon>
        <taxon>Embryophyta</taxon>
        <taxon>Tracheophyta</taxon>
        <taxon>Spermatophyta</taxon>
        <taxon>Magnoliopsida</taxon>
        <taxon>eudicotyledons</taxon>
        <taxon>Gunneridae</taxon>
        <taxon>Pentapetalae</taxon>
        <taxon>rosids</taxon>
        <taxon>malvids</taxon>
        <taxon>Malvales</taxon>
        <taxon>Malvaceae</taxon>
        <taxon>Malvoideae</taxon>
        <taxon>Gossypium</taxon>
    </lineage>
</organism>
<reference evidence="1 2" key="1">
    <citation type="journal article" date="2019" name="Genome Biol. Evol.">
        <title>Insights into the evolution of the New World diploid cottons (Gossypium, subgenus Houzingenia) based on genome sequencing.</title>
        <authorList>
            <person name="Grover C.E."/>
            <person name="Arick M.A. 2nd"/>
            <person name="Thrash A."/>
            <person name="Conover J.L."/>
            <person name="Sanders W.S."/>
            <person name="Peterson D.G."/>
            <person name="Frelichowski J.E."/>
            <person name="Scheffler J.A."/>
            <person name="Scheffler B.E."/>
            <person name="Wendel J.F."/>
        </authorList>
    </citation>
    <scope>NUCLEOTIDE SEQUENCE [LARGE SCALE GENOMIC DNA]</scope>
    <source>
        <strain evidence="1">5</strain>
        <tissue evidence="1">Leaf</tissue>
    </source>
</reference>
<comment type="caution">
    <text evidence="1">The sequence shown here is derived from an EMBL/GenBank/DDBJ whole genome shotgun (WGS) entry which is preliminary data.</text>
</comment>
<keyword evidence="2" id="KW-1185">Reference proteome</keyword>
<dbReference type="Proteomes" id="UP000593579">
    <property type="component" value="Unassembled WGS sequence"/>
</dbReference>